<comment type="caution">
    <text evidence="2">The sequence shown here is derived from an EMBL/GenBank/DDBJ whole genome shotgun (WGS) entry which is preliminary data.</text>
</comment>
<dbReference type="Gene3D" id="3.10.450.50">
    <property type="match status" value="1"/>
</dbReference>
<evidence type="ECO:0000313" key="2">
    <source>
        <dbReference type="EMBL" id="KAL1222573.1"/>
    </source>
</evidence>
<dbReference type="Pfam" id="PF13474">
    <property type="entry name" value="SnoaL_3"/>
    <property type="match status" value="1"/>
</dbReference>
<proteinExistence type="predicted"/>
<keyword evidence="3" id="KW-1185">Reference proteome</keyword>
<evidence type="ECO:0000313" key="3">
    <source>
        <dbReference type="Proteomes" id="UP001558713"/>
    </source>
</evidence>
<feature type="domain" description="SnoaL-like" evidence="1">
    <location>
        <begin position="53"/>
        <end position="159"/>
    </location>
</feature>
<gene>
    <name evidence="2" type="ORF">V5N11_018941</name>
</gene>
<dbReference type="PANTHER" id="PTHR47124:SF1">
    <property type="entry name" value="F-BOX PROTEIN SKIP8"/>
    <property type="match status" value="1"/>
</dbReference>
<dbReference type="AlphaFoldDB" id="A0ABD1BZD2"/>
<dbReference type="InterPro" id="IPR037401">
    <property type="entry name" value="SnoaL-like"/>
</dbReference>
<protein>
    <submittedName>
        <fullName evidence="2">F-box protein SKIP8</fullName>
    </submittedName>
</protein>
<dbReference type="InterPro" id="IPR032710">
    <property type="entry name" value="NTF2-like_dom_sf"/>
</dbReference>
<name>A0ABD1BZD2_CARAN</name>
<dbReference type="InterPro" id="IPR044260">
    <property type="entry name" value="SKIP8-like"/>
</dbReference>
<dbReference type="Proteomes" id="UP001558713">
    <property type="component" value="Unassembled WGS sequence"/>
</dbReference>
<dbReference type="EMBL" id="JBANAX010000094">
    <property type="protein sequence ID" value="KAL1222573.1"/>
    <property type="molecule type" value="Genomic_DNA"/>
</dbReference>
<dbReference type="SUPFAM" id="SSF54427">
    <property type="entry name" value="NTF2-like"/>
    <property type="match status" value="1"/>
</dbReference>
<evidence type="ECO:0000259" key="1">
    <source>
        <dbReference type="Pfam" id="PF13474"/>
    </source>
</evidence>
<accession>A0ABD1BZD2</accession>
<dbReference type="PANTHER" id="PTHR47124">
    <property type="entry name" value="F-BOX PROTEIN SKIP8"/>
    <property type="match status" value="1"/>
</dbReference>
<organism evidence="2 3">
    <name type="scientific">Cardamine amara subsp. amara</name>
    <dbReference type="NCBI Taxonomy" id="228776"/>
    <lineage>
        <taxon>Eukaryota</taxon>
        <taxon>Viridiplantae</taxon>
        <taxon>Streptophyta</taxon>
        <taxon>Embryophyta</taxon>
        <taxon>Tracheophyta</taxon>
        <taxon>Spermatophyta</taxon>
        <taxon>Magnoliopsida</taxon>
        <taxon>eudicotyledons</taxon>
        <taxon>Gunneridae</taxon>
        <taxon>Pentapetalae</taxon>
        <taxon>rosids</taxon>
        <taxon>malvids</taxon>
        <taxon>Brassicales</taxon>
        <taxon>Brassicaceae</taxon>
        <taxon>Cardamineae</taxon>
        <taxon>Cardamine</taxon>
    </lineage>
</organism>
<reference evidence="2 3" key="1">
    <citation type="submission" date="2024-04" db="EMBL/GenBank/DDBJ databases">
        <title>Genome assembly C_amara_ONT_v2.</title>
        <authorList>
            <person name="Yant L."/>
            <person name="Moore C."/>
            <person name="Slenker M."/>
        </authorList>
    </citation>
    <scope>NUCLEOTIDE SEQUENCE [LARGE SCALE GENOMIC DNA]</scope>
    <source>
        <tissue evidence="2">Leaf</tissue>
    </source>
</reference>
<sequence length="165" mass="19357">MTSYSMWKAANDDKLWKSLYHKEFTEKHVNVNPVNGWKAHYAATKAVIDVKYEFFNIIVSRSLDRMASLWLNADQVQCIDGEHFSGYDAVMRRWEFCFDNWPIGYDLEDLDVQFRIQTTLACVTTHAIDHVIAGLFRLSNVFQLHNGRWLLVHHHGSYVPPHQRC</sequence>